<name>A0A448X0J8_9PLAT</name>
<protein>
    <submittedName>
        <fullName evidence="1">Uncharacterized protein</fullName>
    </submittedName>
</protein>
<proteinExistence type="predicted"/>
<dbReference type="Proteomes" id="UP000784294">
    <property type="component" value="Unassembled WGS sequence"/>
</dbReference>
<dbReference type="AlphaFoldDB" id="A0A448X0J8"/>
<comment type="caution">
    <text evidence="1">The sequence shown here is derived from an EMBL/GenBank/DDBJ whole genome shotgun (WGS) entry which is preliminary data.</text>
</comment>
<sequence>MPKVHASTLRYLMRHLVFIWAHQRKLHIHLLTAQRRHHQSLHQQSEIPGCLPMKSSLPGRTEYQLQPQRSSKNNDQLNQLDQPDQWLIVFSRVLLPPPPSWIDRLALAAQAQTSVMTALFRSLVASPTQAIPQHLLQEDEEAEEAIIEQVITSPVAASPNLRVVQAPDY</sequence>
<reference evidence="1" key="1">
    <citation type="submission" date="2018-11" db="EMBL/GenBank/DDBJ databases">
        <authorList>
            <consortium name="Pathogen Informatics"/>
        </authorList>
    </citation>
    <scope>NUCLEOTIDE SEQUENCE</scope>
</reference>
<dbReference type="OrthoDB" id="3175255at2759"/>
<evidence type="ECO:0000313" key="1">
    <source>
        <dbReference type="EMBL" id="VEL24776.1"/>
    </source>
</evidence>
<dbReference type="EMBL" id="CAAALY010069594">
    <property type="protein sequence ID" value="VEL24776.1"/>
    <property type="molecule type" value="Genomic_DNA"/>
</dbReference>
<keyword evidence="2" id="KW-1185">Reference proteome</keyword>
<evidence type="ECO:0000313" key="2">
    <source>
        <dbReference type="Proteomes" id="UP000784294"/>
    </source>
</evidence>
<gene>
    <name evidence="1" type="ORF">PXEA_LOCUS18216</name>
</gene>
<accession>A0A448X0J8</accession>
<organism evidence="1 2">
    <name type="scientific">Protopolystoma xenopodis</name>
    <dbReference type="NCBI Taxonomy" id="117903"/>
    <lineage>
        <taxon>Eukaryota</taxon>
        <taxon>Metazoa</taxon>
        <taxon>Spiralia</taxon>
        <taxon>Lophotrochozoa</taxon>
        <taxon>Platyhelminthes</taxon>
        <taxon>Monogenea</taxon>
        <taxon>Polyopisthocotylea</taxon>
        <taxon>Polystomatidea</taxon>
        <taxon>Polystomatidae</taxon>
        <taxon>Protopolystoma</taxon>
    </lineage>
</organism>